<reference evidence="2 3" key="1">
    <citation type="journal article" date="2011" name="Science">
        <title>The ecoresponsive genome of Daphnia pulex.</title>
        <authorList>
            <person name="Colbourne J.K."/>
            <person name="Pfrender M.E."/>
            <person name="Gilbert D."/>
            <person name="Thomas W.K."/>
            <person name="Tucker A."/>
            <person name="Oakley T.H."/>
            <person name="Tokishita S."/>
            <person name="Aerts A."/>
            <person name="Arnold G.J."/>
            <person name="Basu M.K."/>
            <person name="Bauer D.J."/>
            <person name="Caceres C.E."/>
            <person name="Carmel L."/>
            <person name="Casola C."/>
            <person name="Choi J.H."/>
            <person name="Detter J.C."/>
            <person name="Dong Q."/>
            <person name="Dusheyko S."/>
            <person name="Eads B.D."/>
            <person name="Frohlich T."/>
            <person name="Geiler-Samerotte K.A."/>
            <person name="Gerlach D."/>
            <person name="Hatcher P."/>
            <person name="Jogdeo S."/>
            <person name="Krijgsveld J."/>
            <person name="Kriventseva E.V."/>
            <person name="Kultz D."/>
            <person name="Laforsch C."/>
            <person name="Lindquist E."/>
            <person name="Lopez J."/>
            <person name="Manak J.R."/>
            <person name="Muller J."/>
            <person name="Pangilinan J."/>
            <person name="Patwardhan R.P."/>
            <person name="Pitluck S."/>
            <person name="Pritham E.J."/>
            <person name="Rechtsteiner A."/>
            <person name="Rho M."/>
            <person name="Rogozin I.B."/>
            <person name="Sakarya O."/>
            <person name="Salamov A."/>
            <person name="Schaack S."/>
            <person name="Shapiro H."/>
            <person name="Shiga Y."/>
            <person name="Skalitzky C."/>
            <person name="Smith Z."/>
            <person name="Souvorov A."/>
            <person name="Sung W."/>
            <person name="Tang Z."/>
            <person name="Tsuchiya D."/>
            <person name="Tu H."/>
            <person name="Vos H."/>
            <person name="Wang M."/>
            <person name="Wolf Y.I."/>
            <person name="Yamagata H."/>
            <person name="Yamada T."/>
            <person name="Ye Y."/>
            <person name="Shaw J.R."/>
            <person name="Andrews J."/>
            <person name="Crease T.J."/>
            <person name="Tang H."/>
            <person name="Lucas S.M."/>
            <person name="Robertson H.M."/>
            <person name="Bork P."/>
            <person name="Koonin E.V."/>
            <person name="Zdobnov E.M."/>
            <person name="Grigoriev I.V."/>
            <person name="Lynch M."/>
            <person name="Boore J.L."/>
        </authorList>
    </citation>
    <scope>NUCLEOTIDE SEQUENCE [LARGE SCALE GENOMIC DNA]</scope>
</reference>
<evidence type="ECO:0008006" key="4">
    <source>
        <dbReference type="Google" id="ProtNLM"/>
    </source>
</evidence>
<dbReference type="KEGG" id="dpx:DAPPUDRAFT_260678"/>
<sequence>MSVFSSLKHEADERLSSVHNSRTNQQWLAEHQEILALDWPKKGADMNPIENVWGHLVVALNKSRYEQGLPFHARDANGADELFAQLK</sequence>
<feature type="compositionally biased region" description="Basic and acidic residues" evidence="1">
    <location>
        <begin position="7"/>
        <end position="16"/>
    </location>
</feature>
<accession>E9HJN5</accession>
<evidence type="ECO:0000256" key="1">
    <source>
        <dbReference type="SAM" id="MobiDB-lite"/>
    </source>
</evidence>
<dbReference type="InterPro" id="IPR036397">
    <property type="entry name" value="RNaseH_sf"/>
</dbReference>
<organism evidence="2 3">
    <name type="scientific">Daphnia pulex</name>
    <name type="common">Water flea</name>
    <dbReference type="NCBI Taxonomy" id="6669"/>
    <lineage>
        <taxon>Eukaryota</taxon>
        <taxon>Metazoa</taxon>
        <taxon>Ecdysozoa</taxon>
        <taxon>Arthropoda</taxon>
        <taxon>Crustacea</taxon>
        <taxon>Branchiopoda</taxon>
        <taxon>Diplostraca</taxon>
        <taxon>Cladocera</taxon>
        <taxon>Anomopoda</taxon>
        <taxon>Daphniidae</taxon>
        <taxon>Daphnia</taxon>
    </lineage>
</organism>
<dbReference type="PhylomeDB" id="E9HJN5"/>
<dbReference type="Gene3D" id="3.30.420.10">
    <property type="entry name" value="Ribonuclease H-like superfamily/Ribonuclease H"/>
    <property type="match status" value="1"/>
</dbReference>
<dbReference type="GO" id="GO:0003676">
    <property type="term" value="F:nucleic acid binding"/>
    <property type="evidence" value="ECO:0007669"/>
    <property type="project" value="InterPro"/>
</dbReference>
<dbReference type="EMBL" id="GL732663">
    <property type="protein sequence ID" value="EFX68057.1"/>
    <property type="molecule type" value="Genomic_DNA"/>
</dbReference>
<dbReference type="InParanoid" id="E9HJN5"/>
<evidence type="ECO:0000313" key="3">
    <source>
        <dbReference type="Proteomes" id="UP000000305"/>
    </source>
</evidence>
<evidence type="ECO:0000313" key="2">
    <source>
        <dbReference type="EMBL" id="EFX68057.1"/>
    </source>
</evidence>
<keyword evidence="3" id="KW-1185">Reference proteome</keyword>
<dbReference type="AlphaFoldDB" id="E9HJN5"/>
<feature type="region of interest" description="Disordered" evidence="1">
    <location>
        <begin position="1"/>
        <end position="20"/>
    </location>
</feature>
<dbReference type="OrthoDB" id="9996331at2759"/>
<gene>
    <name evidence="2" type="ORF">DAPPUDRAFT_260678</name>
</gene>
<dbReference type="HOGENOM" id="CLU_2485581_0_0_1"/>
<dbReference type="Proteomes" id="UP000000305">
    <property type="component" value="Unassembled WGS sequence"/>
</dbReference>
<protein>
    <recommendedName>
        <fullName evidence="4">Tc1-like transposase DDE domain-containing protein</fullName>
    </recommendedName>
</protein>
<proteinExistence type="predicted"/>
<name>E9HJN5_DAPPU</name>